<evidence type="ECO:0000256" key="4">
    <source>
        <dbReference type="ARBA" id="ARBA00022692"/>
    </source>
</evidence>
<evidence type="ECO:0000256" key="5">
    <source>
        <dbReference type="ARBA" id="ARBA00022989"/>
    </source>
</evidence>
<dbReference type="SUPFAM" id="SSF161098">
    <property type="entry name" value="MetI-like"/>
    <property type="match status" value="1"/>
</dbReference>
<dbReference type="OrthoDB" id="24153at2"/>
<feature type="transmembrane region" description="Helical" evidence="7">
    <location>
        <begin position="226"/>
        <end position="248"/>
    </location>
</feature>
<dbReference type="GO" id="GO:0005886">
    <property type="term" value="C:plasma membrane"/>
    <property type="evidence" value="ECO:0007669"/>
    <property type="project" value="UniProtKB-SubCell"/>
</dbReference>
<evidence type="ECO:0000313" key="10">
    <source>
        <dbReference type="Proteomes" id="UP000184052"/>
    </source>
</evidence>
<proteinExistence type="inferred from homology"/>
<feature type="transmembrane region" description="Helical" evidence="7">
    <location>
        <begin position="9"/>
        <end position="30"/>
    </location>
</feature>
<keyword evidence="5 7" id="KW-1133">Transmembrane helix</keyword>
<dbReference type="PANTHER" id="PTHR30465:SF74">
    <property type="entry name" value="OLIGOPEPTIDE TRANSPORT SYSTEM PERMEASE PROTEIN OPPB"/>
    <property type="match status" value="1"/>
</dbReference>
<dbReference type="AlphaFoldDB" id="A0A1M6FW78"/>
<dbReference type="InterPro" id="IPR000515">
    <property type="entry name" value="MetI-like"/>
</dbReference>
<dbReference type="InterPro" id="IPR045621">
    <property type="entry name" value="BPD_transp_1_N"/>
</dbReference>
<evidence type="ECO:0000256" key="1">
    <source>
        <dbReference type="ARBA" id="ARBA00004651"/>
    </source>
</evidence>
<feature type="transmembrane region" description="Helical" evidence="7">
    <location>
        <begin position="100"/>
        <end position="122"/>
    </location>
</feature>
<evidence type="ECO:0000259" key="8">
    <source>
        <dbReference type="PROSITE" id="PS50928"/>
    </source>
</evidence>
<gene>
    <name evidence="9" type="ORF">SAMN02745751_01563</name>
</gene>
<keyword evidence="2 7" id="KW-0813">Transport</keyword>
<evidence type="ECO:0000313" key="9">
    <source>
        <dbReference type="EMBL" id="SHJ01947.1"/>
    </source>
</evidence>
<evidence type="ECO:0000256" key="7">
    <source>
        <dbReference type="RuleBase" id="RU363032"/>
    </source>
</evidence>
<dbReference type="CDD" id="cd06261">
    <property type="entry name" value="TM_PBP2"/>
    <property type="match status" value="1"/>
</dbReference>
<name>A0A1M6FW78_9FIRM</name>
<dbReference type="GO" id="GO:0055085">
    <property type="term" value="P:transmembrane transport"/>
    <property type="evidence" value="ECO:0007669"/>
    <property type="project" value="InterPro"/>
</dbReference>
<evidence type="ECO:0000256" key="3">
    <source>
        <dbReference type="ARBA" id="ARBA00022475"/>
    </source>
</evidence>
<feature type="transmembrane region" description="Helical" evidence="7">
    <location>
        <begin position="166"/>
        <end position="186"/>
    </location>
</feature>
<keyword evidence="3" id="KW-1003">Cell membrane</keyword>
<dbReference type="PROSITE" id="PS50928">
    <property type="entry name" value="ABC_TM1"/>
    <property type="match status" value="1"/>
</dbReference>
<dbReference type="Proteomes" id="UP000184052">
    <property type="component" value="Unassembled WGS sequence"/>
</dbReference>
<keyword evidence="6 7" id="KW-0472">Membrane</keyword>
<feature type="transmembrane region" description="Helical" evidence="7">
    <location>
        <begin position="129"/>
        <end position="154"/>
    </location>
</feature>
<reference evidence="9 10" key="1">
    <citation type="submission" date="2016-11" db="EMBL/GenBank/DDBJ databases">
        <authorList>
            <person name="Jaros S."/>
            <person name="Januszkiewicz K."/>
            <person name="Wedrychowicz H."/>
        </authorList>
    </citation>
    <scope>NUCLEOTIDE SEQUENCE [LARGE SCALE GENOMIC DNA]</scope>
    <source>
        <strain evidence="9 10">DSM 17477</strain>
    </source>
</reference>
<dbReference type="InterPro" id="IPR035906">
    <property type="entry name" value="MetI-like_sf"/>
</dbReference>
<dbReference type="Pfam" id="PF00528">
    <property type="entry name" value="BPD_transp_1"/>
    <property type="match status" value="1"/>
</dbReference>
<dbReference type="Gene3D" id="1.10.3720.10">
    <property type="entry name" value="MetI-like"/>
    <property type="match status" value="1"/>
</dbReference>
<organism evidence="9 10">
    <name type="scientific">Dethiosulfatibacter aminovorans DSM 17477</name>
    <dbReference type="NCBI Taxonomy" id="1121476"/>
    <lineage>
        <taxon>Bacteria</taxon>
        <taxon>Bacillati</taxon>
        <taxon>Bacillota</taxon>
        <taxon>Tissierellia</taxon>
        <taxon>Dethiosulfatibacter</taxon>
    </lineage>
</organism>
<evidence type="ECO:0000256" key="2">
    <source>
        <dbReference type="ARBA" id="ARBA00022448"/>
    </source>
</evidence>
<dbReference type="EMBL" id="FQZL01000009">
    <property type="protein sequence ID" value="SHJ01947.1"/>
    <property type="molecule type" value="Genomic_DNA"/>
</dbReference>
<keyword evidence="10" id="KW-1185">Reference proteome</keyword>
<evidence type="ECO:0000256" key="6">
    <source>
        <dbReference type="ARBA" id="ARBA00023136"/>
    </source>
</evidence>
<feature type="transmembrane region" description="Helical" evidence="7">
    <location>
        <begin position="270"/>
        <end position="298"/>
    </location>
</feature>
<protein>
    <submittedName>
        <fullName evidence="9">Oligopeptide transport system permease protein</fullName>
    </submittedName>
</protein>
<sequence length="305" mass="34113">MLKYTLKRFFIAILTLWVIITITFFLMHAIPGDPFTGNKKIPPEILENMMAKYGLDEPLIVQYGKYLMNLLKGNLGDSMFYRARSVNTILAESFSVSGKLGGMAITVGATLGVFFGIVAALNRNKFFDYFVIVLAVLGVSVPSYVFASLFQYVFASKLGWFPVARWGTWQQAVLPVMALGFGYIAYIARMMRTSMLDVINQDYVRTAKAKGLSRQQVLWKHTIRNAILPIITILGVAVAGILVGSLVIENIFGIPGLGKHFVLSIKQNDYYLIMGTTIFYAAILILMMFIIDILYGVVDPRIRLD</sequence>
<dbReference type="PANTHER" id="PTHR30465">
    <property type="entry name" value="INNER MEMBRANE ABC TRANSPORTER"/>
    <property type="match status" value="1"/>
</dbReference>
<keyword evidence="4 7" id="KW-0812">Transmembrane</keyword>
<dbReference type="Pfam" id="PF19300">
    <property type="entry name" value="BPD_transp_1_N"/>
    <property type="match status" value="1"/>
</dbReference>
<dbReference type="STRING" id="1121476.SAMN02745751_01563"/>
<accession>A0A1M6FW78</accession>
<comment type="similarity">
    <text evidence="7">Belongs to the binding-protein-dependent transport system permease family.</text>
</comment>
<feature type="domain" description="ABC transmembrane type-1" evidence="8">
    <location>
        <begin position="94"/>
        <end position="295"/>
    </location>
</feature>
<comment type="subcellular location">
    <subcellularLocation>
        <location evidence="1 7">Cell membrane</location>
        <topology evidence="1 7">Multi-pass membrane protein</topology>
    </subcellularLocation>
</comment>
<dbReference type="RefSeq" id="WP_073049022.1">
    <property type="nucleotide sequence ID" value="NZ_FQZL01000009.1"/>
</dbReference>